<evidence type="ECO:0000313" key="2">
    <source>
        <dbReference type="EMBL" id="GAT17046.1"/>
    </source>
</evidence>
<dbReference type="EMBL" id="BCTB01000050">
    <property type="protein sequence ID" value="GAT17046.1"/>
    <property type="molecule type" value="Genomic_DNA"/>
</dbReference>
<gene>
    <name evidence="2" type="ORF">RMCT_4015</name>
</gene>
<protein>
    <submittedName>
        <fullName evidence="2">Uncharacterized protein</fullName>
    </submittedName>
</protein>
<name>A0A124E8X6_MYCTH</name>
<dbReference type="STRING" id="1797.RMCT_4015"/>
<dbReference type="Proteomes" id="UP000069654">
    <property type="component" value="Unassembled WGS sequence"/>
</dbReference>
<proteinExistence type="predicted"/>
<feature type="region of interest" description="Disordered" evidence="1">
    <location>
        <begin position="57"/>
        <end position="120"/>
    </location>
</feature>
<reference evidence="3" key="2">
    <citation type="submission" date="2016-02" db="EMBL/GenBank/DDBJ databases">
        <title>Draft genome sequence of five rapidly growing Mycobacterium species.</title>
        <authorList>
            <person name="Katahira K."/>
            <person name="Gotou Y."/>
            <person name="Iida K."/>
            <person name="Ogura Y."/>
            <person name="Hayashi T."/>
        </authorList>
    </citation>
    <scope>NUCLEOTIDE SEQUENCE [LARGE SCALE GENOMIC DNA]</scope>
    <source>
        <strain evidence="3">JCM6362</strain>
    </source>
</reference>
<sequence length="120" mass="13175">MGEFAAPPDSVIAMGAPPDAATPNWSAQLTDATTGREFTPLAVPHRARHIDILRTRNRAQQQHPSAERKSGLRHRITRFGRRSRFRSPLPTIDVPEVAGLPRVREPPGATGSRAVDESPR</sequence>
<accession>A0A124E8X6</accession>
<comment type="caution">
    <text evidence="2">The sequence shown here is derived from an EMBL/GenBank/DDBJ whole genome shotgun (WGS) entry which is preliminary data.</text>
</comment>
<reference evidence="2 3" key="1">
    <citation type="journal article" date="2016" name="Genome Announc.">
        <title>Draft Genome Sequences of Five Rapidly Growing Mycobacterium Species, M. thermoresistibile, M. fortuitum subsp. acetamidolyticum, M. canariasense, M. brisbanense, and M. novocastrense.</title>
        <authorList>
            <person name="Katahira K."/>
            <person name="Ogura Y."/>
            <person name="Gotoh Y."/>
            <person name="Hayashi T."/>
        </authorList>
    </citation>
    <scope>NUCLEOTIDE SEQUENCE [LARGE SCALE GENOMIC DNA]</scope>
    <source>
        <strain evidence="2 3">JCM6362</strain>
    </source>
</reference>
<feature type="region of interest" description="Disordered" evidence="1">
    <location>
        <begin position="1"/>
        <end position="23"/>
    </location>
</feature>
<evidence type="ECO:0000256" key="1">
    <source>
        <dbReference type="SAM" id="MobiDB-lite"/>
    </source>
</evidence>
<feature type="compositionally biased region" description="Basic residues" evidence="1">
    <location>
        <begin position="71"/>
        <end position="85"/>
    </location>
</feature>
<dbReference type="AlphaFoldDB" id="A0A124E8X6"/>
<organism evidence="2 3">
    <name type="scientific">Mycolicibacterium thermoresistibile</name>
    <name type="common">Mycobacterium thermoresistibile</name>
    <dbReference type="NCBI Taxonomy" id="1797"/>
    <lineage>
        <taxon>Bacteria</taxon>
        <taxon>Bacillati</taxon>
        <taxon>Actinomycetota</taxon>
        <taxon>Actinomycetes</taxon>
        <taxon>Mycobacteriales</taxon>
        <taxon>Mycobacteriaceae</taxon>
        <taxon>Mycolicibacterium</taxon>
    </lineage>
</organism>
<evidence type="ECO:0000313" key="3">
    <source>
        <dbReference type="Proteomes" id="UP000069654"/>
    </source>
</evidence>